<evidence type="ECO:0000313" key="1">
    <source>
        <dbReference type="EMBL" id="VEU70514.1"/>
    </source>
</evidence>
<dbReference type="Pfam" id="PF04074">
    <property type="entry name" value="DUF386"/>
    <property type="match status" value="1"/>
</dbReference>
<dbReference type="Proteomes" id="UP000290815">
    <property type="component" value="Chromosome"/>
</dbReference>
<dbReference type="RefSeq" id="WP_027333756.1">
    <property type="nucleotide sequence ID" value="NZ_LR215024.1"/>
</dbReference>
<dbReference type="EMBL" id="LR215024">
    <property type="protein sequence ID" value="VEU70514.1"/>
    <property type="molecule type" value="Genomic_DNA"/>
</dbReference>
<dbReference type="Gene3D" id="2.60.120.370">
    <property type="entry name" value="YhcH/YjgK/YiaL"/>
    <property type="match status" value="1"/>
</dbReference>
<dbReference type="InterPro" id="IPR004375">
    <property type="entry name" value="NanQ/TabA/YiaL"/>
</dbReference>
<evidence type="ECO:0000313" key="2">
    <source>
        <dbReference type="Proteomes" id="UP000290815"/>
    </source>
</evidence>
<dbReference type="PANTHER" id="PTHR34986">
    <property type="entry name" value="EVOLVED BETA-GALACTOSIDASE SUBUNIT BETA"/>
    <property type="match status" value="1"/>
</dbReference>
<organism evidence="1 2">
    <name type="scientific">Mycoplasmopsis glycophila</name>
    <dbReference type="NCBI Taxonomy" id="171285"/>
    <lineage>
        <taxon>Bacteria</taxon>
        <taxon>Bacillati</taxon>
        <taxon>Mycoplasmatota</taxon>
        <taxon>Mycoplasmoidales</taxon>
        <taxon>Metamycoplasmataceae</taxon>
        <taxon>Mycoplasmopsis</taxon>
    </lineage>
</organism>
<dbReference type="SUPFAM" id="SSF51197">
    <property type="entry name" value="Clavaminate synthase-like"/>
    <property type="match status" value="1"/>
</dbReference>
<dbReference type="PANTHER" id="PTHR34986:SF1">
    <property type="entry name" value="PROTEIN YIAL"/>
    <property type="match status" value="1"/>
</dbReference>
<dbReference type="NCBIfam" id="TIGR00022">
    <property type="entry name" value="YhcH/YjgK/YiaL family protein"/>
    <property type="match status" value="1"/>
</dbReference>
<accession>A0A449AVF1</accession>
<dbReference type="AlphaFoldDB" id="A0A449AVF1"/>
<keyword evidence="2" id="KW-1185">Reference proteome</keyword>
<dbReference type="KEGG" id="mgly:NCTC10194_00474"/>
<gene>
    <name evidence="1" type="ORF">NCTC10194_00474</name>
</gene>
<protein>
    <submittedName>
        <fullName evidence="1">Beta-galactosidase-like protein</fullName>
    </submittedName>
</protein>
<dbReference type="GO" id="GO:0005829">
    <property type="term" value="C:cytosol"/>
    <property type="evidence" value="ECO:0007669"/>
    <property type="project" value="TreeGrafter"/>
</dbReference>
<name>A0A449AVF1_9BACT</name>
<proteinExistence type="predicted"/>
<reference evidence="1 2" key="1">
    <citation type="submission" date="2019-01" db="EMBL/GenBank/DDBJ databases">
        <authorList>
            <consortium name="Pathogen Informatics"/>
        </authorList>
    </citation>
    <scope>NUCLEOTIDE SEQUENCE [LARGE SCALE GENOMIC DNA]</scope>
    <source>
        <strain evidence="1 2">NCTC10194</strain>
    </source>
</reference>
<sequence>MIFDSVKNAKKYKTEYEQLNKALMLLETIDFSSLEKGANIVDENIKIIKRDFEDFYPGITFGEIHNHFVDIHLYGGDSEELIYYENEFKYEKEDILLADEKNDVIFAKTKSLNDFVTLKPGTFALFLPNEFHAPKIKEYNIKNINKYIVKIKL</sequence>
<dbReference type="InterPro" id="IPR037012">
    <property type="entry name" value="NanQ/TabA/YiaL_sf"/>
</dbReference>